<dbReference type="InterPro" id="IPR053151">
    <property type="entry name" value="RNase_H-like"/>
</dbReference>
<dbReference type="AlphaFoldDB" id="A0ABD3B773"/>
<sequence>MAGDFNDILDQKEKKVMDGDANTRELVASVSKSCKAHWFSMAQSSQSLGKPVTIWKPPPDHWVKVNVDTTFSEGFAHSGVVFRNNNGTIFLTASYKHSCLDSTAAESLAILDACKEIEKLQLLKVIIESDSLNAVSFINVDASNLYWTAAPSIIKIKKLKSSWKD</sequence>
<comment type="caution">
    <text evidence="2">The sequence shown here is derived from an EMBL/GenBank/DDBJ whole genome shotgun (WGS) entry which is preliminary data.</text>
</comment>
<reference evidence="3" key="1">
    <citation type="journal article" date="2024" name="IScience">
        <title>Strigolactones Initiate the Formation of Haustorium-like Structures in Castilleja.</title>
        <authorList>
            <person name="Buerger M."/>
            <person name="Peterson D."/>
            <person name="Chory J."/>
        </authorList>
    </citation>
    <scope>NUCLEOTIDE SEQUENCE [LARGE SCALE GENOMIC DNA]</scope>
</reference>
<dbReference type="SUPFAM" id="SSF53098">
    <property type="entry name" value="Ribonuclease H-like"/>
    <property type="match status" value="1"/>
</dbReference>
<keyword evidence="3" id="KW-1185">Reference proteome</keyword>
<name>A0ABD3B773_9LAMI</name>
<dbReference type="CDD" id="cd06222">
    <property type="entry name" value="RNase_H_like"/>
    <property type="match status" value="1"/>
</dbReference>
<dbReference type="InterPro" id="IPR012337">
    <property type="entry name" value="RNaseH-like_sf"/>
</dbReference>
<dbReference type="PANTHER" id="PTHR47723">
    <property type="entry name" value="OS05G0353850 PROTEIN"/>
    <property type="match status" value="1"/>
</dbReference>
<feature type="domain" description="RNase H type-1" evidence="1">
    <location>
        <begin position="66"/>
        <end position="143"/>
    </location>
</feature>
<dbReference type="EMBL" id="JAVIJP010000162">
    <property type="protein sequence ID" value="KAL3613215.1"/>
    <property type="molecule type" value="Genomic_DNA"/>
</dbReference>
<proteinExistence type="predicted"/>
<dbReference type="Pfam" id="PF13456">
    <property type="entry name" value="RVT_3"/>
    <property type="match status" value="1"/>
</dbReference>
<organism evidence="2 3">
    <name type="scientific">Castilleja foliolosa</name>
    <dbReference type="NCBI Taxonomy" id="1961234"/>
    <lineage>
        <taxon>Eukaryota</taxon>
        <taxon>Viridiplantae</taxon>
        <taxon>Streptophyta</taxon>
        <taxon>Embryophyta</taxon>
        <taxon>Tracheophyta</taxon>
        <taxon>Spermatophyta</taxon>
        <taxon>Magnoliopsida</taxon>
        <taxon>eudicotyledons</taxon>
        <taxon>Gunneridae</taxon>
        <taxon>Pentapetalae</taxon>
        <taxon>asterids</taxon>
        <taxon>lamiids</taxon>
        <taxon>Lamiales</taxon>
        <taxon>Orobanchaceae</taxon>
        <taxon>Pedicularideae</taxon>
        <taxon>Castillejinae</taxon>
        <taxon>Castilleja</taxon>
    </lineage>
</organism>
<dbReference type="Proteomes" id="UP001632038">
    <property type="component" value="Unassembled WGS sequence"/>
</dbReference>
<dbReference type="PANTHER" id="PTHR47723:SF19">
    <property type="entry name" value="POLYNUCLEOTIDYL TRANSFERASE, RIBONUCLEASE H-LIKE SUPERFAMILY PROTEIN"/>
    <property type="match status" value="1"/>
</dbReference>
<dbReference type="InterPro" id="IPR002156">
    <property type="entry name" value="RNaseH_domain"/>
</dbReference>
<dbReference type="Gene3D" id="3.30.420.10">
    <property type="entry name" value="Ribonuclease H-like superfamily/Ribonuclease H"/>
    <property type="match status" value="1"/>
</dbReference>
<evidence type="ECO:0000313" key="3">
    <source>
        <dbReference type="Proteomes" id="UP001632038"/>
    </source>
</evidence>
<dbReference type="InterPro" id="IPR044730">
    <property type="entry name" value="RNase_H-like_dom_plant"/>
</dbReference>
<accession>A0ABD3B773</accession>
<evidence type="ECO:0000259" key="1">
    <source>
        <dbReference type="Pfam" id="PF13456"/>
    </source>
</evidence>
<protein>
    <recommendedName>
        <fullName evidence="1">RNase H type-1 domain-containing protein</fullName>
    </recommendedName>
</protein>
<dbReference type="InterPro" id="IPR036397">
    <property type="entry name" value="RNaseH_sf"/>
</dbReference>
<evidence type="ECO:0000313" key="2">
    <source>
        <dbReference type="EMBL" id="KAL3613215.1"/>
    </source>
</evidence>
<gene>
    <name evidence="2" type="ORF">CASFOL_042906</name>
</gene>